<evidence type="ECO:0000313" key="1">
    <source>
        <dbReference type="Ensembl" id="ENSGWIP00000034026.1"/>
    </source>
</evidence>
<dbReference type="InterPro" id="IPR014729">
    <property type="entry name" value="Rossmann-like_a/b/a_fold"/>
</dbReference>
<reference evidence="1" key="1">
    <citation type="submission" date="2025-08" db="UniProtKB">
        <authorList>
            <consortium name="Ensembl"/>
        </authorList>
    </citation>
    <scope>IDENTIFICATION</scope>
</reference>
<dbReference type="AlphaFoldDB" id="A0A8C5GRY6"/>
<dbReference type="Ensembl" id="ENSGWIT00000037088.1">
    <property type="protein sequence ID" value="ENSGWIP00000034026.1"/>
    <property type="gene ID" value="ENSGWIG00000017575.1"/>
</dbReference>
<proteinExistence type="predicted"/>
<dbReference type="Proteomes" id="UP000694680">
    <property type="component" value="Unassembled WGS sequence"/>
</dbReference>
<dbReference type="SUPFAM" id="SSF52402">
    <property type="entry name" value="Adenine nucleotide alpha hydrolases-like"/>
    <property type="match status" value="1"/>
</dbReference>
<organism evidence="1 2">
    <name type="scientific">Gouania willdenowi</name>
    <name type="common">Blunt-snouted clingfish</name>
    <name type="synonym">Lepadogaster willdenowi</name>
    <dbReference type="NCBI Taxonomy" id="441366"/>
    <lineage>
        <taxon>Eukaryota</taxon>
        <taxon>Metazoa</taxon>
        <taxon>Chordata</taxon>
        <taxon>Craniata</taxon>
        <taxon>Vertebrata</taxon>
        <taxon>Euteleostomi</taxon>
        <taxon>Actinopterygii</taxon>
        <taxon>Neopterygii</taxon>
        <taxon>Teleostei</taxon>
        <taxon>Neoteleostei</taxon>
        <taxon>Acanthomorphata</taxon>
        <taxon>Ovalentaria</taxon>
        <taxon>Blenniimorphae</taxon>
        <taxon>Blenniiformes</taxon>
        <taxon>Gobiesocoidei</taxon>
        <taxon>Gobiesocidae</taxon>
        <taxon>Gobiesocinae</taxon>
        <taxon>Gouania</taxon>
    </lineage>
</organism>
<protein>
    <submittedName>
        <fullName evidence="1">Uncharacterized protein</fullName>
    </submittedName>
</protein>
<reference evidence="1" key="2">
    <citation type="submission" date="2025-09" db="UniProtKB">
        <authorList>
            <consortium name="Ensembl"/>
        </authorList>
    </citation>
    <scope>IDENTIFICATION</scope>
</reference>
<sequence>MNKKVIIGLSGGVDSAVSAYLLKFTNHNEGCQSKKDMEDAIAFFLKFIEKKAKFNCIRSICSSV</sequence>
<accession>A0A8C5GRY6</accession>
<evidence type="ECO:0000313" key="2">
    <source>
        <dbReference type="Proteomes" id="UP000694680"/>
    </source>
</evidence>
<dbReference type="Pfam" id="PF03054">
    <property type="entry name" value="tRNA_Me_trans"/>
    <property type="match status" value="1"/>
</dbReference>
<name>A0A8C5GRY6_GOUWI</name>
<dbReference type="Gene3D" id="3.40.50.620">
    <property type="entry name" value="HUPs"/>
    <property type="match status" value="1"/>
</dbReference>
<keyword evidence="2" id="KW-1185">Reference proteome</keyword>